<comment type="caution">
    <text evidence="2">The sequence shown here is derived from an EMBL/GenBank/DDBJ whole genome shotgun (WGS) entry which is preliminary data.</text>
</comment>
<dbReference type="SUPFAM" id="SSF51004">
    <property type="entry name" value="C-terminal (heme d1) domain of cytochrome cd1-nitrite reductase"/>
    <property type="match status" value="1"/>
</dbReference>
<dbReference type="Gene3D" id="2.130.10.10">
    <property type="entry name" value="YVTN repeat-like/Quinoprotein amine dehydrogenase"/>
    <property type="match status" value="1"/>
</dbReference>
<accession>A0A0R2LC92</accession>
<evidence type="ECO:0000313" key="3">
    <source>
        <dbReference type="Proteomes" id="UP000051886"/>
    </source>
</evidence>
<dbReference type="GO" id="GO:0017057">
    <property type="term" value="F:6-phosphogluconolactonase activity"/>
    <property type="evidence" value="ECO:0007669"/>
    <property type="project" value="TreeGrafter"/>
</dbReference>
<protein>
    <submittedName>
        <fullName evidence="2">6-phosphogluconolactonase</fullName>
    </submittedName>
</protein>
<name>A0A0R2LC92_9LACO</name>
<organism evidence="2 3">
    <name type="scientific">Ligilactobacillus pobuzihii</name>
    <dbReference type="NCBI Taxonomy" id="449659"/>
    <lineage>
        <taxon>Bacteria</taxon>
        <taxon>Bacillati</taxon>
        <taxon>Bacillota</taxon>
        <taxon>Bacilli</taxon>
        <taxon>Lactobacillales</taxon>
        <taxon>Lactobacillaceae</taxon>
        <taxon>Ligilactobacillus</taxon>
    </lineage>
</organism>
<dbReference type="InterPro" id="IPR019405">
    <property type="entry name" value="Lactonase_7-beta_prop"/>
</dbReference>
<dbReference type="InterPro" id="IPR050282">
    <property type="entry name" value="Cycloisomerase_2"/>
</dbReference>
<sequence>MAKHFMKEQIFFGTYTRKTSQGIYSAYLDTEQSKISDPQLAVKIGGPTYVRLTQNDDLIAITSAGGRGGISSYQISNGNFIKNNDVLHEGASPCYIGVDEKKQLLYSANYHKGEILVYRINHDHTLTQTDNVVVSGHGPREEQDSARIHFTDLTPDGRLVAVDLGSDKIYVYDVTDAGKLNEISVLSTKAGYGPRHLTFSPDGNFAYLAGELSSQISTLKYDSMTGSFEILQTLKTIPANWTKHNGAAAIKSSSDGNYIYVSNRGYNSLAVFKVQADHQLQLIQQISTEGDFPRDFALDPSEKFIVCANQNTDNVTLYSRDNQTGRLTCLQKDVTVPEGVCVCFTDLA</sequence>
<dbReference type="Pfam" id="PF10282">
    <property type="entry name" value="Lactonase"/>
    <property type="match status" value="1"/>
</dbReference>
<gene>
    <name evidence="2" type="ORF">IV66_GL000789</name>
</gene>
<dbReference type="AlphaFoldDB" id="A0A0R2LC92"/>
<keyword evidence="3" id="KW-1185">Reference proteome</keyword>
<dbReference type="PATRIC" id="fig|449659.4.peg.795"/>
<comment type="similarity">
    <text evidence="1">Belongs to the cycloisomerase 2 family.</text>
</comment>
<dbReference type="PANTHER" id="PTHR30344:SF1">
    <property type="entry name" value="6-PHOSPHOGLUCONOLACTONASE"/>
    <property type="match status" value="1"/>
</dbReference>
<dbReference type="InterPro" id="IPR011048">
    <property type="entry name" value="Haem_d1_sf"/>
</dbReference>
<dbReference type="InterPro" id="IPR015943">
    <property type="entry name" value="WD40/YVTN_repeat-like_dom_sf"/>
</dbReference>
<dbReference type="EMBL" id="JQCN01000067">
    <property type="protein sequence ID" value="KRN96295.1"/>
    <property type="molecule type" value="Genomic_DNA"/>
</dbReference>
<evidence type="ECO:0000313" key="2">
    <source>
        <dbReference type="EMBL" id="KRN96295.1"/>
    </source>
</evidence>
<proteinExistence type="inferred from homology"/>
<reference evidence="2 3" key="1">
    <citation type="journal article" date="2015" name="Genome Announc.">
        <title>Expanding the biotechnology potential of lactobacilli through comparative genomics of 213 strains and associated genera.</title>
        <authorList>
            <person name="Sun Z."/>
            <person name="Harris H.M."/>
            <person name="McCann A."/>
            <person name="Guo C."/>
            <person name="Argimon S."/>
            <person name="Zhang W."/>
            <person name="Yang X."/>
            <person name="Jeffery I.B."/>
            <person name="Cooney J.C."/>
            <person name="Kagawa T.F."/>
            <person name="Liu W."/>
            <person name="Song Y."/>
            <person name="Salvetti E."/>
            <person name="Wrobel A."/>
            <person name="Rasinkangas P."/>
            <person name="Parkhill J."/>
            <person name="Rea M.C."/>
            <person name="O'Sullivan O."/>
            <person name="Ritari J."/>
            <person name="Douillard F.P."/>
            <person name="Paul Ross R."/>
            <person name="Yang R."/>
            <person name="Briner A.E."/>
            <person name="Felis G.E."/>
            <person name="de Vos W.M."/>
            <person name="Barrangou R."/>
            <person name="Klaenhammer T.R."/>
            <person name="Caufield P.W."/>
            <person name="Cui Y."/>
            <person name="Zhang H."/>
            <person name="O'Toole P.W."/>
        </authorList>
    </citation>
    <scope>NUCLEOTIDE SEQUENCE [LARGE SCALE GENOMIC DNA]</scope>
    <source>
        <strain evidence="2 3">NBRC 103219</strain>
    </source>
</reference>
<dbReference type="STRING" id="449659.IV66_GL000789"/>
<dbReference type="Proteomes" id="UP000051886">
    <property type="component" value="Unassembled WGS sequence"/>
</dbReference>
<dbReference type="PANTHER" id="PTHR30344">
    <property type="entry name" value="6-PHOSPHOGLUCONOLACTONASE-RELATED"/>
    <property type="match status" value="1"/>
</dbReference>
<dbReference type="GO" id="GO:0005829">
    <property type="term" value="C:cytosol"/>
    <property type="evidence" value="ECO:0007669"/>
    <property type="project" value="TreeGrafter"/>
</dbReference>
<evidence type="ECO:0000256" key="1">
    <source>
        <dbReference type="ARBA" id="ARBA00005564"/>
    </source>
</evidence>